<gene>
    <name evidence="1" type="ORF">IAA60_03670</name>
</gene>
<comment type="caution">
    <text evidence="1">The sequence shown here is derived from an EMBL/GenBank/DDBJ whole genome shotgun (WGS) entry which is preliminary data.</text>
</comment>
<dbReference type="Proteomes" id="UP000824165">
    <property type="component" value="Unassembled WGS sequence"/>
</dbReference>
<organism evidence="1 2">
    <name type="scientific">Candidatus Ornithomonoglobus intestinigallinarum</name>
    <dbReference type="NCBI Taxonomy" id="2840894"/>
    <lineage>
        <taxon>Bacteria</taxon>
        <taxon>Bacillati</taxon>
        <taxon>Bacillota</taxon>
        <taxon>Clostridia</taxon>
        <taxon>Candidatus Ornithomonoglobus</taxon>
    </lineage>
</organism>
<reference evidence="1" key="2">
    <citation type="journal article" date="2021" name="PeerJ">
        <title>Extensive microbial diversity within the chicken gut microbiome revealed by metagenomics and culture.</title>
        <authorList>
            <person name="Gilroy R."/>
            <person name="Ravi A."/>
            <person name="Getino M."/>
            <person name="Pursley I."/>
            <person name="Horton D.L."/>
            <person name="Alikhan N.F."/>
            <person name="Baker D."/>
            <person name="Gharbi K."/>
            <person name="Hall N."/>
            <person name="Watson M."/>
            <person name="Adriaenssens E.M."/>
            <person name="Foster-Nyarko E."/>
            <person name="Jarju S."/>
            <person name="Secka A."/>
            <person name="Antonio M."/>
            <person name="Oren A."/>
            <person name="Chaudhuri R.R."/>
            <person name="La Ragione R."/>
            <person name="Hildebrand F."/>
            <person name="Pallen M.J."/>
        </authorList>
    </citation>
    <scope>NUCLEOTIDE SEQUENCE</scope>
    <source>
        <strain evidence="1">CHK181-108</strain>
    </source>
</reference>
<dbReference type="EMBL" id="DVLU01000030">
    <property type="protein sequence ID" value="HIT84989.1"/>
    <property type="molecule type" value="Genomic_DNA"/>
</dbReference>
<evidence type="ECO:0000313" key="2">
    <source>
        <dbReference type="Proteomes" id="UP000824165"/>
    </source>
</evidence>
<evidence type="ECO:0000313" key="1">
    <source>
        <dbReference type="EMBL" id="HIT84989.1"/>
    </source>
</evidence>
<dbReference type="AlphaFoldDB" id="A0A9D1KPN0"/>
<protein>
    <submittedName>
        <fullName evidence="1">Uncharacterized protein</fullName>
    </submittedName>
</protein>
<sequence>MNNTENDSAKRLDAFEKMLASVTAQYNDTVTKMKLLKDGGREKSVTYKQLLSNKLMLGNIVSMYKLYGLID</sequence>
<accession>A0A9D1KPN0</accession>
<reference evidence="1" key="1">
    <citation type="submission" date="2020-10" db="EMBL/GenBank/DDBJ databases">
        <authorList>
            <person name="Gilroy R."/>
        </authorList>
    </citation>
    <scope>NUCLEOTIDE SEQUENCE</scope>
    <source>
        <strain evidence="1">CHK181-108</strain>
    </source>
</reference>
<name>A0A9D1KPN0_9FIRM</name>
<proteinExistence type="predicted"/>